<name>A0A4X1SS74_PIG</name>
<dbReference type="Proteomes" id="UP000314985">
    <property type="component" value="Unassembled WGS sequence"/>
</dbReference>
<protein>
    <submittedName>
        <fullName evidence="2">Uncharacterized protein</fullName>
    </submittedName>
</protein>
<organism evidence="2 3">
    <name type="scientific">Sus scrofa</name>
    <name type="common">Pig</name>
    <dbReference type="NCBI Taxonomy" id="9823"/>
    <lineage>
        <taxon>Eukaryota</taxon>
        <taxon>Metazoa</taxon>
        <taxon>Chordata</taxon>
        <taxon>Craniata</taxon>
        <taxon>Vertebrata</taxon>
        <taxon>Euteleostomi</taxon>
        <taxon>Mammalia</taxon>
        <taxon>Eutheria</taxon>
        <taxon>Laurasiatheria</taxon>
        <taxon>Artiodactyla</taxon>
        <taxon>Suina</taxon>
        <taxon>Suidae</taxon>
        <taxon>Sus</taxon>
    </lineage>
</organism>
<feature type="region of interest" description="Disordered" evidence="1">
    <location>
        <begin position="1"/>
        <end position="37"/>
    </location>
</feature>
<dbReference type="Ensembl" id="ENSSSCT00070006913.1">
    <property type="protein sequence ID" value="ENSSSCP00070005644.1"/>
    <property type="gene ID" value="ENSSSCG00070003706.1"/>
</dbReference>
<evidence type="ECO:0000256" key="1">
    <source>
        <dbReference type="SAM" id="MobiDB-lite"/>
    </source>
</evidence>
<feature type="region of interest" description="Disordered" evidence="1">
    <location>
        <begin position="136"/>
        <end position="162"/>
    </location>
</feature>
<reference evidence="2" key="2">
    <citation type="submission" date="2025-08" db="UniProtKB">
        <authorList>
            <consortium name="Ensembl"/>
        </authorList>
    </citation>
    <scope>IDENTIFICATION</scope>
</reference>
<reference evidence="3" key="1">
    <citation type="submission" date="2017-08" db="EMBL/GenBank/DDBJ databases">
        <title>USMARCv1.0.</title>
        <authorList>
            <person name="Hannum G.I."/>
            <person name="Koren S."/>
            <person name="Schroeder S.G."/>
            <person name="Chin S.C."/>
            <person name="Nonneman D.J."/>
            <person name="Becker S.A."/>
            <person name="Rosen B.D."/>
            <person name="Bickhart D.M."/>
            <person name="Putnam N.H."/>
            <person name="Green R.E."/>
            <person name="Tuggle C.K."/>
            <person name="Liu H."/>
            <person name="Rohrer G.A."/>
            <person name="Warr A."/>
            <person name="Hall R."/>
            <person name="Kim K."/>
            <person name="Hume D.A."/>
            <person name="Talbot R."/>
            <person name="Chow W."/>
            <person name="Howe K."/>
            <person name="Schwartz A.S."/>
            <person name="Watson M."/>
            <person name="Archibald A.L."/>
            <person name="Phillippy A.M."/>
            <person name="Smith T.P.L."/>
        </authorList>
    </citation>
    <scope>NUCLEOTIDE SEQUENCE [LARGE SCALE GENOMIC DNA]</scope>
</reference>
<dbReference type="AlphaFoldDB" id="A0A4X1SS74"/>
<accession>A0A4X1SS74</accession>
<evidence type="ECO:0000313" key="3">
    <source>
        <dbReference type="Proteomes" id="UP000314985"/>
    </source>
</evidence>
<sequence length="179" mass="19360">MTAEQELGQGKGSRETLGPRGVGPARRHHPPPRFAPPGAATLPSLPICFPSLPSLRSGSLPYSPLPPPPRSVCLCSGNSATVTCCWGWGLSEVRCLPLRPVPGPNPANLNCVLSPNYRADCYKLVRLPTALPIVRPTSAQRPTLPPNQPPSHSSDRQTRPLETRTNLEDAFSWLYHLGH</sequence>
<proteinExistence type="predicted"/>
<feature type="compositionally biased region" description="Basic and acidic residues" evidence="1">
    <location>
        <begin position="153"/>
        <end position="162"/>
    </location>
</feature>
<evidence type="ECO:0000313" key="2">
    <source>
        <dbReference type="Ensembl" id="ENSSSCP00070005644.1"/>
    </source>
</evidence>